<reference evidence="1" key="2">
    <citation type="journal article" date="2022" name="Res Sq">
        <title>Comparative Genomics Reveals Insights into the Divergent Evolution of Astigmatic Mites and Household Pest Adaptations.</title>
        <authorList>
            <person name="Xiong Q."/>
            <person name="Wan A.T.-Y."/>
            <person name="Liu X.-Y."/>
            <person name="Fung C.S.-H."/>
            <person name="Xiao X."/>
            <person name="Malainual N."/>
            <person name="Hou J."/>
            <person name="Wang L."/>
            <person name="Wang M."/>
            <person name="Yang K."/>
            <person name="Cui Y."/>
            <person name="Leung E."/>
            <person name="Nong W."/>
            <person name="Shin S.-K."/>
            <person name="Au S."/>
            <person name="Jeong K.Y."/>
            <person name="Chew F.T."/>
            <person name="Hui J."/>
            <person name="Leung T.F."/>
            <person name="Tungtrongchitr A."/>
            <person name="Zhong N."/>
            <person name="Liu Z."/>
            <person name="Tsui S."/>
        </authorList>
    </citation>
    <scope>NUCLEOTIDE SEQUENCE</scope>
    <source>
        <strain evidence="1">Derf</strain>
        <tissue evidence="1">Whole organism</tissue>
    </source>
</reference>
<evidence type="ECO:0000313" key="2">
    <source>
        <dbReference type="Proteomes" id="UP000790347"/>
    </source>
</evidence>
<comment type="caution">
    <text evidence="1">The sequence shown here is derived from an EMBL/GenBank/DDBJ whole genome shotgun (WGS) entry which is preliminary data.</text>
</comment>
<evidence type="ECO:0000313" key="1">
    <source>
        <dbReference type="EMBL" id="KAH9506534.1"/>
    </source>
</evidence>
<sequence>MNRQFDFDPIDKPRLATIFSTYRSPIINDEYENFIQHLKLLRINIVKNSFQISPDYSFNFGRIDYKLTQIFLSSILFNTNTEDISHEIRQYFTPVFELFDCCKFSIDLDLFIKICHDLELTVYALHLKQCYQLQLPLLKDGESEEFFNTLWNSIRQCYMHFIQTSDSILISKTKMFTLISDYISNQCYRMIEKVFFIATDGQDNCNHSNEIDQYKHRKWDDNFVIWFFDFMVENIDQYHNSPLFDFILKNLEITIENPIEYMTKAKSNCFWTLWIRANQAIENFDLIFQIITMDKLRSYPGLHRRLFDLSIVVLVYQSVENVSLMRKLFRQRIDRFSLKSLSFIQFNQSHLLLDKQFLDSKLKFDSTNFRMNTIVRQTTFRILYGTFVDPENSLHQIMDQIVMVHSNFLHRYMVHLFGNQLIDILHASSMNVQDVISFSNNEDEHGSNLDLIHKFLLQIIIDKCDLIQMNNLRNLLNNLIKSNLIESERLFTNLMAHFDHESSTSTINYQLKLLKSVPELFSTQKSKWSGKHFALITAYLFDLLLKFWNEPIHRELICDIIDVYLQNCNPCIINEQEIDSLYTLLYDDRYRSNKENNLDFNQIILYIINEYLLLS</sequence>
<dbReference type="AlphaFoldDB" id="A0A922HUL9"/>
<organism evidence="1 2">
    <name type="scientific">Dermatophagoides farinae</name>
    <name type="common">American house dust mite</name>
    <dbReference type="NCBI Taxonomy" id="6954"/>
    <lineage>
        <taxon>Eukaryota</taxon>
        <taxon>Metazoa</taxon>
        <taxon>Ecdysozoa</taxon>
        <taxon>Arthropoda</taxon>
        <taxon>Chelicerata</taxon>
        <taxon>Arachnida</taxon>
        <taxon>Acari</taxon>
        <taxon>Acariformes</taxon>
        <taxon>Sarcoptiformes</taxon>
        <taxon>Astigmata</taxon>
        <taxon>Psoroptidia</taxon>
        <taxon>Analgoidea</taxon>
        <taxon>Pyroglyphidae</taxon>
        <taxon>Dermatophagoidinae</taxon>
        <taxon>Dermatophagoides</taxon>
    </lineage>
</organism>
<name>A0A922HUL9_DERFA</name>
<accession>A0A922HUL9</accession>
<protein>
    <submittedName>
        <fullName evidence="1">Uncharacterized protein</fullName>
    </submittedName>
</protein>
<gene>
    <name evidence="1" type="ORF">DERF_011259</name>
</gene>
<dbReference type="EMBL" id="ASGP02000005">
    <property type="protein sequence ID" value="KAH9506534.1"/>
    <property type="molecule type" value="Genomic_DNA"/>
</dbReference>
<keyword evidence="2" id="KW-1185">Reference proteome</keyword>
<reference evidence="1" key="1">
    <citation type="submission" date="2013-05" db="EMBL/GenBank/DDBJ databases">
        <authorList>
            <person name="Yim A.K.Y."/>
            <person name="Chan T.F."/>
            <person name="Ji K.M."/>
            <person name="Liu X.Y."/>
            <person name="Zhou J.W."/>
            <person name="Li R.Q."/>
            <person name="Yang K.Y."/>
            <person name="Li J."/>
            <person name="Li M."/>
            <person name="Law P.T.W."/>
            <person name="Wu Y.L."/>
            <person name="Cai Z.L."/>
            <person name="Qin H."/>
            <person name="Bao Y."/>
            <person name="Leung R.K.K."/>
            <person name="Ng P.K.S."/>
            <person name="Zou J."/>
            <person name="Zhong X.J."/>
            <person name="Ran P.X."/>
            <person name="Zhong N.S."/>
            <person name="Liu Z.G."/>
            <person name="Tsui S.K.W."/>
        </authorList>
    </citation>
    <scope>NUCLEOTIDE SEQUENCE</scope>
    <source>
        <strain evidence="1">Derf</strain>
        <tissue evidence="1">Whole organism</tissue>
    </source>
</reference>
<dbReference type="Proteomes" id="UP000790347">
    <property type="component" value="Unassembled WGS sequence"/>
</dbReference>
<proteinExistence type="predicted"/>